<dbReference type="GO" id="GO:0031380">
    <property type="term" value="C:nuclear RNA-directed RNA polymerase complex"/>
    <property type="evidence" value="ECO:0007669"/>
    <property type="project" value="TreeGrafter"/>
</dbReference>
<dbReference type="InterPro" id="IPR058751">
    <property type="entry name" value="RDRP_helical"/>
</dbReference>
<evidence type="ECO:0000259" key="11">
    <source>
        <dbReference type="Pfam" id="PF26250"/>
    </source>
</evidence>
<keyword evidence="4 8" id="KW-0548">Nucleotidyltransferase</keyword>
<dbReference type="Pfam" id="PF26250">
    <property type="entry name" value="RRM_RdRP1_2"/>
    <property type="match status" value="2"/>
</dbReference>
<feature type="domain" description="RDRP helical" evidence="12">
    <location>
        <begin position="494"/>
        <end position="568"/>
    </location>
</feature>
<dbReference type="InterPro" id="IPR058752">
    <property type="entry name" value="RDRP_C_head"/>
</dbReference>
<evidence type="ECO:0000313" key="14">
    <source>
        <dbReference type="EMBL" id="CAB4293232.1"/>
    </source>
</evidence>
<feature type="domain" description="RDR1/2-like RRM" evidence="11">
    <location>
        <begin position="251"/>
        <end position="328"/>
    </location>
</feature>
<reference evidence="15" key="1">
    <citation type="journal article" date="2020" name="Genome Biol.">
        <title>Gamete binning: chromosome-level and haplotype-resolved genome assembly enabled by high-throughput single-cell sequencing of gamete genomes.</title>
        <authorList>
            <person name="Campoy J.A."/>
            <person name="Sun H."/>
            <person name="Goel M."/>
            <person name="Jiao W.-B."/>
            <person name="Folz-Donahue K."/>
            <person name="Wang N."/>
            <person name="Rubio M."/>
            <person name="Liu C."/>
            <person name="Kukat C."/>
            <person name="Ruiz D."/>
            <person name="Huettel B."/>
            <person name="Schneeberger K."/>
        </authorList>
    </citation>
    <scope>NUCLEOTIDE SEQUENCE [LARGE SCALE GENOMIC DNA]</scope>
    <source>
        <strain evidence="15">cv. Rojo Pasion</strain>
    </source>
</reference>
<dbReference type="Pfam" id="PF24823">
    <property type="entry name" value="PH_RDR2"/>
    <property type="match status" value="2"/>
</dbReference>
<feature type="domain" description="RDRP C-terminal head" evidence="13">
    <location>
        <begin position="1196"/>
        <end position="1345"/>
    </location>
</feature>
<dbReference type="PANTHER" id="PTHR23079:SF1">
    <property type="entry name" value="RNA-DEPENDENT RNA POLYMERASE 1"/>
    <property type="match status" value="1"/>
</dbReference>
<dbReference type="Pfam" id="PF26253">
    <property type="entry name" value="RdRP_head"/>
    <property type="match status" value="1"/>
</dbReference>
<evidence type="ECO:0000256" key="1">
    <source>
        <dbReference type="ARBA" id="ARBA00005762"/>
    </source>
</evidence>
<evidence type="ECO:0000259" key="9">
    <source>
        <dbReference type="Pfam" id="PF05183"/>
    </source>
</evidence>
<dbReference type="GO" id="GO:0003723">
    <property type="term" value="F:RNA binding"/>
    <property type="evidence" value="ECO:0007669"/>
    <property type="project" value="UniProtKB-KW"/>
</dbReference>
<evidence type="ECO:0000256" key="6">
    <source>
        <dbReference type="ARBA" id="ARBA00023158"/>
    </source>
</evidence>
<evidence type="ECO:0000256" key="4">
    <source>
        <dbReference type="ARBA" id="ARBA00022695"/>
    </source>
</evidence>
<dbReference type="InterPro" id="IPR058763">
    <property type="entry name" value="RRM_RDR1/2-like"/>
</dbReference>
<organism evidence="14 15">
    <name type="scientific">Prunus armeniaca</name>
    <name type="common">Apricot</name>
    <name type="synonym">Armeniaca vulgaris</name>
    <dbReference type="NCBI Taxonomy" id="36596"/>
    <lineage>
        <taxon>Eukaryota</taxon>
        <taxon>Viridiplantae</taxon>
        <taxon>Streptophyta</taxon>
        <taxon>Embryophyta</taxon>
        <taxon>Tracheophyta</taxon>
        <taxon>Spermatophyta</taxon>
        <taxon>Magnoliopsida</taxon>
        <taxon>eudicotyledons</taxon>
        <taxon>Gunneridae</taxon>
        <taxon>Pentapetalae</taxon>
        <taxon>rosids</taxon>
        <taxon>fabids</taxon>
        <taxon>Rosales</taxon>
        <taxon>Rosaceae</taxon>
        <taxon>Amygdaloideae</taxon>
        <taxon>Amygdaleae</taxon>
        <taxon>Prunus</taxon>
    </lineage>
</organism>
<evidence type="ECO:0000259" key="10">
    <source>
        <dbReference type="Pfam" id="PF24823"/>
    </source>
</evidence>
<dbReference type="GO" id="GO:0003968">
    <property type="term" value="F:RNA-directed RNA polymerase activity"/>
    <property type="evidence" value="ECO:0007669"/>
    <property type="project" value="UniProtKB-KW"/>
</dbReference>
<evidence type="ECO:0000256" key="2">
    <source>
        <dbReference type="ARBA" id="ARBA00022484"/>
    </source>
</evidence>
<comment type="function">
    <text evidence="8">Probably involved in the RNA silencing pathway and required for the generation of small interfering RNAs (siRNAs).</text>
</comment>
<dbReference type="Pfam" id="PF26252">
    <property type="entry name" value="RdRP_helical"/>
    <property type="match status" value="1"/>
</dbReference>
<dbReference type="EMBL" id="CAEKKB010000001">
    <property type="protein sequence ID" value="CAB4293232.1"/>
    <property type="molecule type" value="Genomic_DNA"/>
</dbReference>
<evidence type="ECO:0000259" key="12">
    <source>
        <dbReference type="Pfam" id="PF26252"/>
    </source>
</evidence>
<name>A0A6J5VZT2_PRUAR</name>
<keyword evidence="5 8" id="KW-0694">RNA-binding</keyword>
<keyword evidence="6 8" id="KW-0943">RNA-mediated gene silencing</keyword>
<feature type="domain" description="RDR1/2-like RRM" evidence="11">
    <location>
        <begin position="20"/>
        <end position="82"/>
    </location>
</feature>
<accession>A0A6J5VZT2</accession>
<feature type="domain" description="RDR1/2-like PH-like" evidence="10">
    <location>
        <begin position="105"/>
        <end position="234"/>
    </location>
</feature>
<dbReference type="InterPro" id="IPR057590">
    <property type="entry name" value="PH_RDR1/2-like"/>
</dbReference>
<dbReference type="InterPro" id="IPR057596">
    <property type="entry name" value="RDRP_core"/>
</dbReference>
<evidence type="ECO:0000256" key="7">
    <source>
        <dbReference type="ARBA" id="ARBA00048744"/>
    </source>
</evidence>
<dbReference type="InterPro" id="IPR035979">
    <property type="entry name" value="RBD_domain_sf"/>
</dbReference>
<evidence type="ECO:0000256" key="3">
    <source>
        <dbReference type="ARBA" id="ARBA00022679"/>
    </source>
</evidence>
<sequence length="1364" mass="155046">MDYTIWLYGFSSMDMKSPAAVTEFLEAYTGKGTVHAVKLFPPKDGKSRTFAIVRFTHAEFADMIIALADHLSLWYNESYLIAKKSKFDIIPDSEIFEHCMERVRLHLGCKISEEQFSVLWERSDVLVKFGVGLKNIYFFFSYASVDYKLKITPEKGSQIELRRPHGQLTKFLLIQLLGAPRLFKKASGQWVQGVDFTPCCIGQSSAVCLELLPRCELPNLRNSFIHYKEHEGPFVLERADAAINSTNMVKTIRLHGFSSIESPEAVTEFLEKYTGKATVSDVQILPPKDGKSRASAIVEFTHAEYADVIIPLADDRLLWYGDSYLKARKQKLENFEHNMELVKLHSGFLTSEERFSVLWTTSDVSVKFGTAFKNIYLLFSFDDVEYKLEISSESISQIELNHPRGQFPKFLLIQLLGAPLIFKKDSQNRWVREVDFTPSCCIGQSSAVCLELPPRCELPNLRKCFVDYKENEERFILEEGNTFSCNSDLVPIVGPPMGINLPYKILFKINSLVQHGCVPGKALDVNFYKLVDPSRIRIEYIECALDKLFRLKGCCYEPVSWLTEQYREYMACKRIPQSPAISLDDGMVYVHRAQVTPTKVYFCGPEANLSNRVLRNYSEHVDNFLRVSFVDEDMGLIHSGALCPLTNCTTSTEEERRTGVYDRILSTLRNGIVIGQKKFEFLAHSASQLREHSVWMFASTSEVTAQDIRNWMGDFSDIRNASKYAARLGQAFSSSWKTFDVDRDEIELIPDVEIERGGVKYCFSDGIGKISAEFAGRVAIKCGKSTTPSAFQIRYGGYKGVVAVDPTLSKKLALRDSMCKYQSNNATLDVLAWSRYQACFLNRQVITLLSTLGVPNHVFVKKQKQALKQLEGVLADPLRAQEALEIIFQGVFTNALKEMLVCGYKPDAEPFLSLMLQAFCASKLVELRSKTRIFVPDGRSLMGCLDETRTLEYGQVYVQCSRRKIFGCNRSDTSSDDNFIVRGKVVVAKNPCLHPGDVRVLEAVNVPALHHMVDCVVFPQKGKRPHPNECSGSDLDGDFYFVSWDPDLIPPLQVPPMNYTPAQTIKLDHDVTMEEVEESFTNFIVNDNLGIICNAHFVFADREHWKASSASCIELAHLNSHAVDSPKTGVVVKVPSHLRVHEFPDFMEKVDKPTYESKRVIGQLFRQVKDLELASDSPSNSATIKAFTMEVALKFYDPDMEVDGFENYVKDAINYKREYDYKLGNLIDDYGFKTEAEILTGSITTVSKRFNGENDLESIHYALKALKKEARNWFDEKLGSDMLSDTNPDINDEHAAKASAWYHVTYHPRYWGCGNKGMERDHFLSFPWCVFDKLVQIKRSKTRMRNSLLNHAIESYFKSLNLNY</sequence>
<comment type="similarity">
    <text evidence="1 8">Belongs to the RdRP family.</text>
</comment>
<evidence type="ECO:0000313" key="15">
    <source>
        <dbReference type="Proteomes" id="UP000507245"/>
    </source>
</evidence>
<keyword evidence="3 8" id="KW-0808">Transferase</keyword>
<dbReference type="EC" id="2.7.7.48" evidence="8"/>
<evidence type="ECO:0000259" key="13">
    <source>
        <dbReference type="Pfam" id="PF26253"/>
    </source>
</evidence>
<comment type="catalytic activity">
    <reaction evidence="7 8">
        <text>RNA(n) + a ribonucleoside 5'-triphosphate = RNA(n+1) + diphosphate</text>
        <dbReference type="Rhea" id="RHEA:21248"/>
        <dbReference type="Rhea" id="RHEA-COMP:14527"/>
        <dbReference type="Rhea" id="RHEA-COMP:17342"/>
        <dbReference type="ChEBI" id="CHEBI:33019"/>
        <dbReference type="ChEBI" id="CHEBI:61557"/>
        <dbReference type="ChEBI" id="CHEBI:140395"/>
        <dbReference type="EC" id="2.7.7.48"/>
    </reaction>
</comment>
<protein>
    <recommendedName>
        <fullName evidence="8">RNA-dependent RNA polymerase</fullName>
        <ecNumber evidence="8">2.7.7.48</ecNumber>
    </recommendedName>
</protein>
<dbReference type="Pfam" id="PF05183">
    <property type="entry name" value="RdRP"/>
    <property type="match status" value="1"/>
</dbReference>
<proteinExistence type="inferred from homology"/>
<dbReference type="Proteomes" id="UP000507245">
    <property type="component" value="Unassembled WGS sequence"/>
</dbReference>
<feature type="domain" description="RDRP core" evidence="9">
    <location>
        <begin position="595"/>
        <end position="1168"/>
    </location>
</feature>
<dbReference type="SUPFAM" id="SSF54928">
    <property type="entry name" value="RNA-binding domain, RBD"/>
    <property type="match status" value="1"/>
</dbReference>
<dbReference type="GO" id="GO:0030422">
    <property type="term" value="P:siRNA processing"/>
    <property type="evidence" value="ECO:0007669"/>
    <property type="project" value="TreeGrafter"/>
</dbReference>
<evidence type="ECO:0000256" key="5">
    <source>
        <dbReference type="ARBA" id="ARBA00022884"/>
    </source>
</evidence>
<dbReference type="PANTHER" id="PTHR23079">
    <property type="entry name" value="RNA-DEPENDENT RNA POLYMERASE"/>
    <property type="match status" value="1"/>
</dbReference>
<feature type="domain" description="RDR1/2-like PH-like" evidence="10">
    <location>
        <begin position="344"/>
        <end position="475"/>
    </location>
</feature>
<keyword evidence="2 8" id="KW-0696">RNA-directed RNA polymerase</keyword>
<dbReference type="InterPro" id="IPR007855">
    <property type="entry name" value="RDRP"/>
</dbReference>
<gene>
    <name evidence="14" type="ORF">ORAREDHAP_LOCUS2024</name>
</gene>
<evidence type="ECO:0000256" key="8">
    <source>
        <dbReference type="RuleBase" id="RU363098"/>
    </source>
</evidence>
<dbReference type="OrthoDB" id="6513042at2759"/>
<keyword evidence="15" id="KW-1185">Reference proteome</keyword>